<organism evidence="6 7">
    <name type="scientific">Cohnella faecalis</name>
    <dbReference type="NCBI Taxonomy" id="2315694"/>
    <lineage>
        <taxon>Bacteria</taxon>
        <taxon>Bacillati</taxon>
        <taxon>Bacillota</taxon>
        <taxon>Bacilli</taxon>
        <taxon>Bacillales</taxon>
        <taxon>Paenibacillaceae</taxon>
        <taxon>Cohnella</taxon>
    </lineage>
</organism>
<dbReference type="SMART" id="SM00419">
    <property type="entry name" value="HTH_CRP"/>
    <property type="match status" value="1"/>
</dbReference>
<evidence type="ECO:0000313" key="6">
    <source>
        <dbReference type="EMBL" id="RIE02671.1"/>
    </source>
</evidence>
<accession>A0A398CTN5</accession>
<evidence type="ECO:0000256" key="3">
    <source>
        <dbReference type="ARBA" id="ARBA00023159"/>
    </source>
</evidence>
<dbReference type="RefSeq" id="WP_119150709.1">
    <property type="nucleotide sequence ID" value="NZ_JBHSOV010000035.1"/>
</dbReference>
<keyword evidence="3" id="KW-0010">Activator</keyword>
<dbReference type="InterPro" id="IPR036390">
    <property type="entry name" value="WH_DNA-bd_sf"/>
</dbReference>
<dbReference type="Pfam" id="PF13545">
    <property type="entry name" value="HTH_Crp_2"/>
    <property type="match status" value="1"/>
</dbReference>
<keyword evidence="4" id="KW-0804">Transcription</keyword>
<sequence length="221" mass="25293">MTEGQFREFKRKFGFAHSFDDDEWKHLGPVREWKKDDSPFPVEELEQRALIVLKGSLRLTHSHANGREWTVCRIREGGLFSLMASGIGRIGAEAAPFLKAEESTEALVLTSERLHRWIGKYDAFGVYVFDQIQELYAALSDRLSEMATRGLAERLCDFLEAGGWIARLSQEELAAELSTTREAVNRILKSWQRDELVEVSRKLIVVTNPLRLRQKIGAENE</sequence>
<dbReference type="InterPro" id="IPR012318">
    <property type="entry name" value="HTH_CRP"/>
</dbReference>
<dbReference type="Gene3D" id="2.60.120.10">
    <property type="entry name" value="Jelly Rolls"/>
    <property type="match status" value="1"/>
</dbReference>
<comment type="caution">
    <text evidence="6">The sequence shown here is derived from an EMBL/GenBank/DDBJ whole genome shotgun (WGS) entry which is preliminary data.</text>
</comment>
<keyword evidence="7" id="KW-1185">Reference proteome</keyword>
<dbReference type="GO" id="GO:0006355">
    <property type="term" value="P:regulation of DNA-templated transcription"/>
    <property type="evidence" value="ECO:0007669"/>
    <property type="project" value="InterPro"/>
</dbReference>
<dbReference type="OrthoDB" id="9776746at2"/>
<evidence type="ECO:0000313" key="7">
    <source>
        <dbReference type="Proteomes" id="UP000266340"/>
    </source>
</evidence>
<proteinExistence type="predicted"/>
<name>A0A398CTN5_9BACL</name>
<dbReference type="Proteomes" id="UP000266340">
    <property type="component" value="Unassembled WGS sequence"/>
</dbReference>
<dbReference type="SUPFAM" id="SSF46785">
    <property type="entry name" value="Winged helix' DNA-binding domain"/>
    <property type="match status" value="1"/>
</dbReference>
<dbReference type="EMBL" id="QXJM01000039">
    <property type="protein sequence ID" value="RIE02671.1"/>
    <property type="molecule type" value="Genomic_DNA"/>
</dbReference>
<keyword evidence="1" id="KW-0805">Transcription regulation</keyword>
<evidence type="ECO:0000256" key="4">
    <source>
        <dbReference type="ARBA" id="ARBA00023163"/>
    </source>
</evidence>
<evidence type="ECO:0000256" key="1">
    <source>
        <dbReference type="ARBA" id="ARBA00023015"/>
    </source>
</evidence>
<keyword evidence="2" id="KW-0238">DNA-binding</keyword>
<dbReference type="GO" id="GO:0003677">
    <property type="term" value="F:DNA binding"/>
    <property type="evidence" value="ECO:0007669"/>
    <property type="project" value="UniProtKB-KW"/>
</dbReference>
<evidence type="ECO:0000256" key="2">
    <source>
        <dbReference type="ARBA" id="ARBA00023125"/>
    </source>
</evidence>
<protein>
    <submittedName>
        <fullName evidence="6">Crp/Fnr family transcriptional regulator</fullName>
    </submittedName>
</protein>
<dbReference type="AlphaFoldDB" id="A0A398CTN5"/>
<feature type="domain" description="HTH crp-type" evidence="5">
    <location>
        <begin position="149"/>
        <end position="210"/>
    </location>
</feature>
<dbReference type="InterPro" id="IPR018490">
    <property type="entry name" value="cNMP-bd_dom_sf"/>
</dbReference>
<dbReference type="PROSITE" id="PS51063">
    <property type="entry name" value="HTH_CRP_2"/>
    <property type="match status" value="1"/>
</dbReference>
<reference evidence="6 7" key="1">
    <citation type="submission" date="2018-09" db="EMBL/GenBank/DDBJ databases">
        <title>Cohnella cavernae sp. nov., isolated from a karst cave.</title>
        <authorList>
            <person name="Zhu H."/>
        </authorList>
    </citation>
    <scope>NUCLEOTIDE SEQUENCE [LARGE SCALE GENOMIC DNA]</scope>
    <source>
        <strain evidence="6 7">K2E09-144</strain>
    </source>
</reference>
<dbReference type="SUPFAM" id="SSF51206">
    <property type="entry name" value="cAMP-binding domain-like"/>
    <property type="match status" value="1"/>
</dbReference>
<dbReference type="InterPro" id="IPR014710">
    <property type="entry name" value="RmlC-like_jellyroll"/>
</dbReference>
<gene>
    <name evidence="6" type="ORF">D3H35_18600</name>
</gene>
<evidence type="ECO:0000259" key="5">
    <source>
        <dbReference type="PROSITE" id="PS51063"/>
    </source>
</evidence>